<feature type="transmembrane region" description="Helical" evidence="1">
    <location>
        <begin position="12"/>
        <end position="30"/>
    </location>
</feature>
<dbReference type="PROSITE" id="PS51257">
    <property type="entry name" value="PROKAR_LIPOPROTEIN"/>
    <property type="match status" value="1"/>
</dbReference>
<accession>A0A9X2M6C1</accession>
<dbReference type="RefSeq" id="WP_200886404.1">
    <property type="nucleotide sequence ID" value="NZ_JANKBY010000015.1"/>
</dbReference>
<protein>
    <submittedName>
        <fullName evidence="2">Uncharacterized protein</fullName>
    </submittedName>
</protein>
<proteinExistence type="predicted"/>
<reference evidence="2" key="1">
    <citation type="submission" date="2022-07" db="EMBL/GenBank/DDBJ databases">
        <title>Enhanced cultured diversity of the mouse gut microbiota enables custom-made synthetic communities.</title>
        <authorList>
            <person name="Afrizal A."/>
        </authorList>
    </citation>
    <scope>NUCLEOTIDE SEQUENCE</scope>
    <source>
        <strain evidence="2">DSM 29186</strain>
    </source>
</reference>
<keyword evidence="1" id="KW-0812">Transmembrane</keyword>
<dbReference type="EMBL" id="JANKBY010000015">
    <property type="protein sequence ID" value="MCR1821662.1"/>
    <property type="molecule type" value="Genomic_DNA"/>
</dbReference>
<name>A0A9X2M6C1_9FIRM</name>
<comment type="caution">
    <text evidence="2">The sequence shown here is derived from an EMBL/GenBank/DDBJ whole genome shotgun (WGS) entry which is preliminary data.</text>
</comment>
<evidence type="ECO:0000313" key="2">
    <source>
        <dbReference type="EMBL" id="MCR1821662.1"/>
    </source>
</evidence>
<dbReference type="Proteomes" id="UP001140817">
    <property type="component" value="Unassembled WGS sequence"/>
</dbReference>
<organism evidence="2 3">
    <name type="scientific">Terrisporobacter muris</name>
    <dbReference type="NCBI Taxonomy" id="2963284"/>
    <lineage>
        <taxon>Bacteria</taxon>
        <taxon>Bacillati</taxon>
        <taxon>Bacillota</taxon>
        <taxon>Clostridia</taxon>
        <taxon>Peptostreptococcales</taxon>
        <taxon>Peptostreptococcaceae</taxon>
        <taxon>Terrisporobacter</taxon>
    </lineage>
</organism>
<sequence>MMKLDLENMLYILIYMTFFLSIIGCLAYFCRRRISHETEFILIKNLFLNRFKHSEKLEPKEFFNYKNYDIWRFMGYHSSDNFNGKISSNASIFKTKICYEKTIRLGRKNEQNKRKIQK</sequence>
<dbReference type="AlphaFoldDB" id="A0A9X2M6C1"/>
<keyword evidence="3" id="KW-1185">Reference proteome</keyword>
<evidence type="ECO:0000313" key="3">
    <source>
        <dbReference type="Proteomes" id="UP001140817"/>
    </source>
</evidence>
<keyword evidence="1" id="KW-1133">Transmembrane helix</keyword>
<evidence type="ECO:0000256" key="1">
    <source>
        <dbReference type="SAM" id="Phobius"/>
    </source>
</evidence>
<gene>
    <name evidence="2" type="ORF">NSA58_02580</name>
</gene>
<keyword evidence="1" id="KW-0472">Membrane</keyword>